<reference evidence="6" key="1">
    <citation type="journal article" date="2019" name="Int. J. Syst. Evol. Microbiol.">
        <title>The Global Catalogue of Microorganisms (GCM) 10K type strain sequencing project: providing services to taxonomists for standard genome sequencing and annotation.</title>
        <authorList>
            <consortium name="The Broad Institute Genomics Platform"/>
            <consortium name="The Broad Institute Genome Sequencing Center for Infectious Disease"/>
            <person name="Wu L."/>
            <person name="Ma J."/>
        </authorList>
    </citation>
    <scope>NUCLEOTIDE SEQUENCE [LARGE SCALE GENOMIC DNA]</scope>
    <source>
        <strain evidence="6">CGMCC 4.1641</strain>
    </source>
</reference>
<evidence type="ECO:0000256" key="3">
    <source>
        <dbReference type="ARBA" id="ARBA00048505"/>
    </source>
</evidence>
<dbReference type="SUPFAM" id="SSF56281">
    <property type="entry name" value="Metallo-hydrolase/oxidoreductase"/>
    <property type="match status" value="1"/>
</dbReference>
<dbReference type="InterPro" id="IPR036866">
    <property type="entry name" value="RibonucZ/Hydroxyglut_hydro"/>
</dbReference>
<name>A0ABV8SEN1_9BACL</name>
<evidence type="ECO:0000313" key="6">
    <source>
        <dbReference type="Proteomes" id="UP001595755"/>
    </source>
</evidence>
<gene>
    <name evidence="5" type="ORF">ACFO1S_18760</name>
</gene>
<comment type="catalytic activity">
    <reaction evidence="3">
        <text>3',5'-cyclic UMP + H2O = UMP + H(+)</text>
        <dbReference type="Rhea" id="RHEA:70575"/>
        <dbReference type="ChEBI" id="CHEBI:15377"/>
        <dbReference type="ChEBI" id="CHEBI:15378"/>
        <dbReference type="ChEBI" id="CHEBI:57865"/>
        <dbReference type="ChEBI" id="CHEBI:184387"/>
    </reaction>
    <physiologicalReaction direction="left-to-right" evidence="3">
        <dbReference type="Rhea" id="RHEA:70576"/>
    </physiologicalReaction>
</comment>
<dbReference type="InterPro" id="IPR001279">
    <property type="entry name" value="Metallo-B-lactamas"/>
</dbReference>
<dbReference type="SMART" id="SM00849">
    <property type="entry name" value="Lactamase_B"/>
    <property type="match status" value="1"/>
</dbReference>
<dbReference type="Pfam" id="PF00753">
    <property type="entry name" value="Lactamase_B"/>
    <property type="match status" value="1"/>
</dbReference>
<evidence type="ECO:0000256" key="2">
    <source>
        <dbReference type="ARBA" id="ARBA00034301"/>
    </source>
</evidence>
<keyword evidence="6" id="KW-1185">Reference proteome</keyword>
<organism evidence="5 6">
    <name type="scientific">Cohnella boryungensis</name>
    <dbReference type="NCBI Taxonomy" id="768479"/>
    <lineage>
        <taxon>Bacteria</taxon>
        <taxon>Bacillati</taxon>
        <taxon>Bacillota</taxon>
        <taxon>Bacilli</taxon>
        <taxon>Bacillales</taxon>
        <taxon>Paenibacillaceae</taxon>
        <taxon>Cohnella</taxon>
    </lineage>
</organism>
<proteinExistence type="predicted"/>
<protein>
    <submittedName>
        <fullName evidence="5">MBL fold metallo-hydrolase</fullName>
    </submittedName>
</protein>
<comment type="caution">
    <text evidence="5">The sequence shown here is derived from an EMBL/GenBank/DDBJ whole genome shotgun (WGS) entry which is preliminary data.</text>
</comment>
<evidence type="ECO:0000313" key="5">
    <source>
        <dbReference type="EMBL" id="MFC4305475.1"/>
    </source>
</evidence>
<evidence type="ECO:0000256" key="1">
    <source>
        <dbReference type="ARBA" id="ARBA00034221"/>
    </source>
</evidence>
<dbReference type="Gene3D" id="3.60.15.10">
    <property type="entry name" value="Ribonuclease Z/Hydroxyacylglutathione hydrolase-like"/>
    <property type="match status" value="1"/>
</dbReference>
<feature type="domain" description="Metallo-beta-lactamase" evidence="4">
    <location>
        <begin position="20"/>
        <end position="212"/>
    </location>
</feature>
<dbReference type="EMBL" id="JBHSED010000040">
    <property type="protein sequence ID" value="MFC4305475.1"/>
    <property type="molecule type" value="Genomic_DNA"/>
</dbReference>
<sequence length="239" mass="26227">MSKTTWGCVTQLIFMPKFFPLNCYLVEEADGVTLIDACMPFVAKKIHAAIEETGKPLKRILLTHAHEDHIGAVPYLKSKFPGAQVGISRRDSLLLKGDRSLLPHEAQRAPRGSLPKQAPFEPDFLFEDQERIGPLLAIASPGHTPGHFCFLETASNALIAGDAFQTKGGLAVSGHLRWRFPFPALATWHVPTALESAEKLLRLQPNVLAVGHGPALIQPAMPMSLAIEEARRGHRRRIG</sequence>
<dbReference type="RefSeq" id="WP_204601088.1">
    <property type="nucleotide sequence ID" value="NZ_JBHSED010000040.1"/>
</dbReference>
<dbReference type="InterPro" id="IPR050855">
    <property type="entry name" value="NDM-1-like"/>
</dbReference>
<dbReference type="PANTHER" id="PTHR42951">
    <property type="entry name" value="METALLO-BETA-LACTAMASE DOMAIN-CONTAINING"/>
    <property type="match status" value="1"/>
</dbReference>
<accession>A0ABV8SEN1</accession>
<dbReference type="PANTHER" id="PTHR42951:SF9">
    <property type="entry name" value="METAL-DEPENDENT HYDROLASE"/>
    <property type="match status" value="1"/>
</dbReference>
<comment type="catalytic activity">
    <reaction evidence="1">
        <text>3',5'-cyclic CMP + H2O = CMP + H(+)</text>
        <dbReference type="Rhea" id="RHEA:72675"/>
        <dbReference type="ChEBI" id="CHEBI:15377"/>
        <dbReference type="ChEBI" id="CHEBI:15378"/>
        <dbReference type="ChEBI" id="CHEBI:58003"/>
        <dbReference type="ChEBI" id="CHEBI:60377"/>
    </reaction>
    <physiologicalReaction direction="left-to-right" evidence="1">
        <dbReference type="Rhea" id="RHEA:72676"/>
    </physiologicalReaction>
</comment>
<dbReference type="Proteomes" id="UP001595755">
    <property type="component" value="Unassembled WGS sequence"/>
</dbReference>
<dbReference type="CDD" id="cd07721">
    <property type="entry name" value="yflN-like_MBL-fold"/>
    <property type="match status" value="1"/>
</dbReference>
<comment type="function">
    <text evidence="2">Counteracts the endogenous Pycsar antiviral defense system. Phosphodiesterase that enables metal-dependent hydrolysis of host cyclic nucleotide Pycsar defense signals such as cCMP and cUMP.</text>
</comment>
<evidence type="ECO:0000259" key="4">
    <source>
        <dbReference type="SMART" id="SM00849"/>
    </source>
</evidence>